<proteinExistence type="predicted"/>
<organism evidence="1 2">
    <name type="scientific">Avena sativa</name>
    <name type="common">Oat</name>
    <dbReference type="NCBI Taxonomy" id="4498"/>
    <lineage>
        <taxon>Eukaryota</taxon>
        <taxon>Viridiplantae</taxon>
        <taxon>Streptophyta</taxon>
        <taxon>Embryophyta</taxon>
        <taxon>Tracheophyta</taxon>
        <taxon>Spermatophyta</taxon>
        <taxon>Magnoliopsida</taxon>
        <taxon>Liliopsida</taxon>
        <taxon>Poales</taxon>
        <taxon>Poaceae</taxon>
        <taxon>BOP clade</taxon>
        <taxon>Pooideae</taxon>
        <taxon>Poodae</taxon>
        <taxon>Poeae</taxon>
        <taxon>Poeae Chloroplast Group 1 (Aveneae type)</taxon>
        <taxon>Aveninae</taxon>
        <taxon>Avena</taxon>
    </lineage>
</organism>
<protein>
    <submittedName>
        <fullName evidence="1">Uncharacterized protein</fullName>
    </submittedName>
</protein>
<reference evidence="1" key="1">
    <citation type="submission" date="2021-05" db="EMBL/GenBank/DDBJ databases">
        <authorList>
            <person name="Scholz U."/>
            <person name="Mascher M."/>
            <person name="Fiebig A."/>
        </authorList>
    </citation>
    <scope>NUCLEOTIDE SEQUENCE [LARGE SCALE GENOMIC DNA]</scope>
</reference>
<name>A0ACD5VEM9_AVESA</name>
<dbReference type="Proteomes" id="UP001732700">
    <property type="component" value="Chromosome 3A"/>
</dbReference>
<evidence type="ECO:0000313" key="2">
    <source>
        <dbReference type="Proteomes" id="UP001732700"/>
    </source>
</evidence>
<accession>A0ACD5VEM9</accession>
<sequence length="435" mass="49184">MAPRRSPRLPPQIQASADGTGATRRRRRSPRLHHQTHASEDLAGVTCQRPRRGRPTSLPDNDDMMREILLRLPPLPSSLTRASAVCRRWRRLVTDPKFLCSFRAHHRKPPLLGVFQESRQGVVFIPVLDPPDRIPPACFDLGRCSRSYGYDVLGCRHGRVLLKDRKRNEAVVCDPITGVVCDPITGEQHWLDFPPDFKRVDANGAVLCAALDHGHVNHSCHGSPFKVVLVYMYTNDKQILACVYSSETGLWGNLIATGVPCEISNSKPAVLIGNCLYWLSFGDTILKFDLDENSLIVMRGPPVTSSISYENRQIVQTVDGDVGYAVSSYLCFQIWRRNVIGHGVVTWKTWKTIELQKIFRLSCRLVHEHLIGYCEDVDVVFFHVGFTVYMVQLKSMQSRKLYEIKSDMPCHPFTSFYIPGTTINGGNRSEMLHDT</sequence>
<reference evidence="1" key="2">
    <citation type="submission" date="2025-09" db="UniProtKB">
        <authorList>
            <consortium name="EnsemblPlants"/>
        </authorList>
    </citation>
    <scope>IDENTIFICATION</scope>
</reference>
<dbReference type="EnsemblPlants" id="AVESA.00010b.r2.3AG0409200.1">
    <property type="protein sequence ID" value="AVESA.00010b.r2.3AG0409200.1.CDS"/>
    <property type="gene ID" value="AVESA.00010b.r2.3AG0409200"/>
</dbReference>
<evidence type="ECO:0000313" key="1">
    <source>
        <dbReference type="EnsemblPlants" id="AVESA.00010b.r2.3AG0409200.1.CDS"/>
    </source>
</evidence>
<keyword evidence="2" id="KW-1185">Reference proteome</keyword>